<feature type="compositionally biased region" description="Low complexity" evidence="15">
    <location>
        <begin position="497"/>
        <end position="546"/>
    </location>
</feature>
<evidence type="ECO:0000256" key="2">
    <source>
        <dbReference type="ARBA" id="ARBA00012513"/>
    </source>
</evidence>
<evidence type="ECO:0000256" key="8">
    <source>
        <dbReference type="ARBA" id="ARBA00022741"/>
    </source>
</evidence>
<dbReference type="VEuPathDB" id="TriTrypDB:BSAL_23330"/>
<feature type="compositionally biased region" description="Polar residues" evidence="15">
    <location>
        <begin position="480"/>
        <end position="490"/>
    </location>
</feature>
<keyword evidence="8" id="KW-0547">Nucleotide-binding</keyword>
<feature type="compositionally biased region" description="Polar residues" evidence="15">
    <location>
        <begin position="547"/>
        <end position="589"/>
    </location>
</feature>
<dbReference type="FunFam" id="3.80.10.10:FF:000129">
    <property type="entry name" value="Leucine-rich repeat receptor-like kinase"/>
    <property type="match status" value="1"/>
</dbReference>
<name>A0A0S4JHE0_BODSA</name>
<keyword evidence="7" id="KW-0677">Repeat</keyword>
<accession>A0A0S4JHE0</accession>
<keyword evidence="12" id="KW-0472">Membrane</keyword>
<dbReference type="InterPro" id="IPR001611">
    <property type="entry name" value="Leu-rich_rpt"/>
</dbReference>
<dbReference type="Proteomes" id="UP000051952">
    <property type="component" value="Unassembled WGS sequence"/>
</dbReference>
<proteinExistence type="predicted"/>
<dbReference type="GO" id="GO:0016020">
    <property type="term" value="C:membrane"/>
    <property type="evidence" value="ECO:0007669"/>
    <property type="project" value="UniProtKB-SubCell"/>
</dbReference>
<dbReference type="InterPro" id="IPR003591">
    <property type="entry name" value="Leu-rich_rpt_typical-subtyp"/>
</dbReference>
<dbReference type="AlphaFoldDB" id="A0A0S4JHE0"/>
<reference evidence="18" key="1">
    <citation type="submission" date="2015-09" db="EMBL/GenBank/DDBJ databases">
        <authorList>
            <consortium name="Pathogen Informatics"/>
        </authorList>
    </citation>
    <scope>NUCLEOTIDE SEQUENCE [LARGE SCALE GENOMIC DNA]</scope>
    <source>
        <strain evidence="18">Lake Konstanz</strain>
    </source>
</reference>
<dbReference type="SMART" id="SM00369">
    <property type="entry name" value="LRR_TYP"/>
    <property type="match status" value="7"/>
</dbReference>
<keyword evidence="18" id="KW-1185">Reference proteome</keyword>
<keyword evidence="3" id="KW-0723">Serine/threonine-protein kinase</keyword>
<dbReference type="OrthoDB" id="10027416at2759"/>
<dbReference type="GO" id="GO:0005524">
    <property type="term" value="F:ATP binding"/>
    <property type="evidence" value="ECO:0007669"/>
    <property type="project" value="UniProtKB-KW"/>
</dbReference>
<evidence type="ECO:0000256" key="9">
    <source>
        <dbReference type="ARBA" id="ARBA00022777"/>
    </source>
</evidence>
<keyword evidence="10" id="KW-0067">ATP-binding</keyword>
<comment type="catalytic activity">
    <reaction evidence="13">
        <text>L-threonyl-[protein] + ATP = O-phospho-L-threonyl-[protein] + ADP + H(+)</text>
        <dbReference type="Rhea" id="RHEA:46608"/>
        <dbReference type="Rhea" id="RHEA-COMP:11060"/>
        <dbReference type="Rhea" id="RHEA-COMP:11605"/>
        <dbReference type="ChEBI" id="CHEBI:15378"/>
        <dbReference type="ChEBI" id="CHEBI:30013"/>
        <dbReference type="ChEBI" id="CHEBI:30616"/>
        <dbReference type="ChEBI" id="CHEBI:61977"/>
        <dbReference type="ChEBI" id="CHEBI:456216"/>
        <dbReference type="EC" id="2.7.11.1"/>
    </reaction>
</comment>
<dbReference type="InterPro" id="IPR051420">
    <property type="entry name" value="Ser_Thr_Kinases_DiverseReg"/>
</dbReference>
<comment type="catalytic activity">
    <reaction evidence="14">
        <text>L-seryl-[protein] + ATP = O-phospho-L-seryl-[protein] + ADP + H(+)</text>
        <dbReference type="Rhea" id="RHEA:17989"/>
        <dbReference type="Rhea" id="RHEA-COMP:9863"/>
        <dbReference type="Rhea" id="RHEA-COMP:11604"/>
        <dbReference type="ChEBI" id="CHEBI:15378"/>
        <dbReference type="ChEBI" id="CHEBI:29999"/>
        <dbReference type="ChEBI" id="CHEBI:30616"/>
        <dbReference type="ChEBI" id="CHEBI:83421"/>
        <dbReference type="ChEBI" id="CHEBI:456216"/>
        <dbReference type="EC" id="2.7.11.1"/>
    </reaction>
</comment>
<keyword evidence="5" id="KW-0808">Transferase</keyword>
<dbReference type="InterPro" id="IPR032675">
    <property type="entry name" value="LRR_dom_sf"/>
</dbReference>
<evidence type="ECO:0000256" key="11">
    <source>
        <dbReference type="ARBA" id="ARBA00022989"/>
    </source>
</evidence>
<evidence type="ECO:0000313" key="18">
    <source>
        <dbReference type="Proteomes" id="UP000051952"/>
    </source>
</evidence>
<evidence type="ECO:0000256" key="7">
    <source>
        <dbReference type="ARBA" id="ARBA00022737"/>
    </source>
</evidence>
<evidence type="ECO:0000256" key="5">
    <source>
        <dbReference type="ARBA" id="ARBA00022679"/>
    </source>
</evidence>
<dbReference type="Gene3D" id="3.80.10.10">
    <property type="entry name" value="Ribonuclease Inhibitor"/>
    <property type="match status" value="3"/>
</dbReference>
<organism evidence="17 18">
    <name type="scientific">Bodo saltans</name>
    <name type="common">Flagellated protozoan</name>
    <dbReference type="NCBI Taxonomy" id="75058"/>
    <lineage>
        <taxon>Eukaryota</taxon>
        <taxon>Discoba</taxon>
        <taxon>Euglenozoa</taxon>
        <taxon>Kinetoplastea</taxon>
        <taxon>Metakinetoplastina</taxon>
        <taxon>Eubodonida</taxon>
        <taxon>Bodonidae</taxon>
        <taxon>Bodo</taxon>
    </lineage>
</organism>
<dbReference type="PANTHER" id="PTHR48005">
    <property type="entry name" value="LEUCINE RICH REPEAT KINASE 2"/>
    <property type="match status" value="1"/>
</dbReference>
<keyword evidence="16" id="KW-0732">Signal</keyword>
<keyword evidence="11" id="KW-1133">Transmembrane helix</keyword>
<dbReference type="OMA" id="DAKSTWP"/>
<feature type="signal peptide" evidence="16">
    <location>
        <begin position="1"/>
        <end position="26"/>
    </location>
</feature>
<dbReference type="Pfam" id="PF13855">
    <property type="entry name" value="LRR_8"/>
    <property type="match status" value="2"/>
</dbReference>
<evidence type="ECO:0000256" key="3">
    <source>
        <dbReference type="ARBA" id="ARBA00022527"/>
    </source>
</evidence>
<gene>
    <name evidence="17" type="ORF">BSAL_23330</name>
</gene>
<evidence type="ECO:0000256" key="13">
    <source>
        <dbReference type="ARBA" id="ARBA00047899"/>
    </source>
</evidence>
<evidence type="ECO:0000256" key="14">
    <source>
        <dbReference type="ARBA" id="ARBA00048679"/>
    </source>
</evidence>
<dbReference type="FunFam" id="3.80.10.10:FF:000041">
    <property type="entry name" value="LRR receptor-like serine/threonine-protein kinase ERECTA"/>
    <property type="match status" value="2"/>
</dbReference>
<keyword evidence="9" id="KW-0418">Kinase</keyword>
<feature type="compositionally biased region" description="Low complexity" evidence="15">
    <location>
        <begin position="593"/>
        <end position="604"/>
    </location>
</feature>
<evidence type="ECO:0000256" key="12">
    <source>
        <dbReference type="ARBA" id="ARBA00023136"/>
    </source>
</evidence>
<evidence type="ECO:0000313" key="17">
    <source>
        <dbReference type="EMBL" id="CUG89772.1"/>
    </source>
</evidence>
<feature type="non-terminal residue" evidence="17">
    <location>
        <position position="844"/>
    </location>
</feature>
<keyword evidence="4" id="KW-0433">Leucine-rich repeat</keyword>
<feature type="chain" id="PRO_5006622481" description="non-specific serine/threonine protein kinase" evidence="16">
    <location>
        <begin position="27"/>
        <end position="844"/>
    </location>
</feature>
<evidence type="ECO:0000256" key="15">
    <source>
        <dbReference type="SAM" id="MobiDB-lite"/>
    </source>
</evidence>
<dbReference type="PANTHER" id="PTHR48005:SF15">
    <property type="entry name" value="PROTEIN KINASE DOMAIN-CONTAINING PROTEIN"/>
    <property type="match status" value="1"/>
</dbReference>
<dbReference type="EC" id="2.7.11.1" evidence="2"/>
<feature type="region of interest" description="Disordered" evidence="15">
    <location>
        <begin position="475"/>
        <end position="604"/>
    </location>
</feature>
<evidence type="ECO:0000256" key="10">
    <source>
        <dbReference type="ARBA" id="ARBA00022840"/>
    </source>
</evidence>
<keyword evidence="6" id="KW-0812">Transmembrane</keyword>
<evidence type="ECO:0000256" key="4">
    <source>
        <dbReference type="ARBA" id="ARBA00022614"/>
    </source>
</evidence>
<dbReference type="Pfam" id="PF00560">
    <property type="entry name" value="LRR_1"/>
    <property type="match status" value="1"/>
</dbReference>
<evidence type="ECO:0000256" key="1">
    <source>
        <dbReference type="ARBA" id="ARBA00004370"/>
    </source>
</evidence>
<protein>
    <recommendedName>
        <fullName evidence="2">non-specific serine/threonine protein kinase</fullName>
        <ecNumber evidence="2">2.7.11.1</ecNumber>
    </recommendedName>
</protein>
<evidence type="ECO:0000256" key="16">
    <source>
        <dbReference type="SAM" id="SignalP"/>
    </source>
</evidence>
<comment type="subcellular location">
    <subcellularLocation>
        <location evidence="1">Membrane</location>
    </subcellularLocation>
</comment>
<dbReference type="GO" id="GO:0004674">
    <property type="term" value="F:protein serine/threonine kinase activity"/>
    <property type="evidence" value="ECO:0007669"/>
    <property type="project" value="UniProtKB-KW"/>
</dbReference>
<evidence type="ECO:0000256" key="6">
    <source>
        <dbReference type="ARBA" id="ARBA00022692"/>
    </source>
</evidence>
<sequence length="844" mass="89310">MLTLDLLSMSLVCIIASDVLMRGAVASSNMCDCAHRFPILMELYHSANGSLWSANSGWGSPATECSQDWYGVDCTGNDVRSVNLAGNNLIGSLPPSWGNLTGLSSLYLHSNQLSGSLPESWGSLSSLQTLTLYNNSIRGSLPLSWGGMAAIIDLHLYANNIEGGLPDDWASLGATLTTLFLFSNKIDGTLPASWHNMTNLKNIQLQLNGLSGSLPSAWSSMSSLEILNLYGNTLTGSLPDAWGNMSNMMAMYVKGNYLSGTLPESWSSLWKITDFQLNYNNLVGTLPSSWSSMTELTLLTMHYNSLTGTLPSSWGHTMVKLTRLSLQNNQLNGTIPESWVTGMTALRQLYLSFNELSGTIPSVSWSAMTNLATLHIESNQLVGTLPPSLGALGATSMLKQLFLQDNCLSGMIATGSYSTFAAVAVSSDADGMNTCSTRLRRTPSTVSVCGGDAKSTWPAFCFWIVSRSSSITTATSSLTRNVSKSVSGSQSRRRNTDTASISTSSSTSSSASGSRTTTPSSSSTSTPPTSTSTHDSSATTHDSSGTAMSLSFSHSWPQSQTVNTHTKSTTSGRDKSMTSSQWHSTTSPSDLEATTPHSTTASTTSLLNSSHTLAMPTLTCFPNLGSTVTMSLATTTSLTHDGSGDEVVALISSVNIFQHTIANSDGGVPLSVEFTALPVARATLVDLPKFVLNISKHDRFSTMSSTMFWRTSGVVHVASSLLSTNLNWSTVEVGESTTTEEVEGGEGGASWQVLRVSPPTSGWLDAATTSPVLDRTVSLVVTMACAASDQAVNNTVARISISIPAPGVARQLASEVKAAGGYSQKKKSVCGGDAKSTWPAFCFW</sequence>
<dbReference type="EMBL" id="CYKH01001769">
    <property type="protein sequence ID" value="CUG89772.1"/>
    <property type="molecule type" value="Genomic_DNA"/>
</dbReference>
<dbReference type="SUPFAM" id="SSF52047">
    <property type="entry name" value="RNI-like"/>
    <property type="match status" value="1"/>
</dbReference>